<dbReference type="Proteomes" id="UP001292094">
    <property type="component" value="Unassembled WGS sequence"/>
</dbReference>
<sequence>MPRIPHYHPTSRLPSYIKTLPRCIKITKMHQDSTKMHRESTKMHQDFLPRCIKSHFKQHMHPGKREGSTLVFGHTLYMSLIVCPTLE</sequence>
<reference evidence="1" key="1">
    <citation type="submission" date="2023-11" db="EMBL/GenBank/DDBJ databases">
        <title>Genome assemblies of two species of porcelain crab, Petrolisthes cinctipes and Petrolisthes manimaculis (Anomura: Porcellanidae).</title>
        <authorList>
            <person name="Angst P."/>
        </authorList>
    </citation>
    <scope>NUCLEOTIDE SEQUENCE</scope>
    <source>
        <strain evidence="1">PB745_02</strain>
        <tissue evidence="1">Gill</tissue>
    </source>
</reference>
<protein>
    <submittedName>
        <fullName evidence="1">Uncharacterized protein</fullName>
    </submittedName>
</protein>
<dbReference type="EMBL" id="JAWZYT010003083">
    <property type="protein sequence ID" value="KAK4300305.1"/>
    <property type="molecule type" value="Genomic_DNA"/>
</dbReference>
<evidence type="ECO:0000313" key="1">
    <source>
        <dbReference type="EMBL" id="KAK4300305.1"/>
    </source>
</evidence>
<gene>
    <name evidence="1" type="ORF">Pmani_027490</name>
</gene>
<organism evidence="1 2">
    <name type="scientific">Petrolisthes manimaculis</name>
    <dbReference type="NCBI Taxonomy" id="1843537"/>
    <lineage>
        <taxon>Eukaryota</taxon>
        <taxon>Metazoa</taxon>
        <taxon>Ecdysozoa</taxon>
        <taxon>Arthropoda</taxon>
        <taxon>Crustacea</taxon>
        <taxon>Multicrustacea</taxon>
        <taxon>Malacostraca</taxon>
        <taxon>Eumalacostraca</taxon>
        <taxon>Eucarida</taxon>
        <taxon>Decapoda</taxon>
        <taxon>Pleocyemata</taxon>
        <taxon>Anomura</taxon>
        <taxon>Galatheoidea</taxon>
        <taxon>Porcellanidae</taxon>
        <taxon>Petrolisthes</taxon>
    </lineage>
</organism>
<keyword evidence="2" id="KW-1185">Reference proteome</keyword>
<dbReference type="AlphaFoldDB" id="A0AAE1TZ15"/>
<proteinExistence type="predicted"/>
<name>A0AAE1TZ15_9EUCA</name>
<evidence type="ECO:0000313" key="2">
    <source>
        <dbReference type="Proteomes" id="UP001292094"/>
    </source>
</evidence>
<comment type="caution">
    <text evidence="1">The sequence shown here is derived from an EMBL/GenBank/DDBJ whole genome shotgun (WGS) entry which is preliminary data.</text>
</comment>
<accession>A0AAE1TZ15</accession>